<comment type="caution">
    <text evidence="3">The sequence shown here is derived from an EMBL/GenBank/DDBJ whole genome shotgun (WGS) entry which is preliminary data.</text>
</comment>
<evidence type="ECO:0000256" key="1">
    <source>
        <dbReference type="SAM" id="MobiDB-lite"/>
    </source>
</evidence>
<keyword evidence="2" id="KW-0812">Transmembrane</keyword>
<evidence type="ECO:0000313" key="3">
    <source>
        <dbReference type="EMBL" id="KAK2166530.1"/>
    </source>
</evidence>
<accession>A0AAD9K9H0</accession>
<feature type="region of interest" description="Disordered" evidence="1">
    <location>
        <begin position="863"/>
        <end position="885"/>
    </location>
</feature>
<dbReference type="AlphaFoldDB" id="A0AAD9K9H0"/>
<organism evidence="3 4">
    <name type="scientific">Paralvinella palmiformis</name>
    <dbReference type="NCBI Taxonomy" id="53620"/>
    <lineage>
        <taxon>Eukaryota</taxon>
        <taxon>Metazoa</taxon>
        <taxon>Spiralia</taxon>
        <taxon>Lophotrochozoa</taxon>
        <taxon>Annelida</taxon>
        <taxon>Polychaeta</taxon>
        <taxon>Sedentaria</taxon>
        <taxon>Canalipalpata</taxon>
        <taxon>Terebellida</taxon>
        <taxon>Terebelliformia</taxon>
        <taxon>Alvinellidae</taxon>
        <taxon>Paralvinella</taxon>
    </lineage>
</organism>
<keyword evidence="4" id="KW-1185">Reference proteome</keyword>
<evidence type="ECO:0000256" key="2">
    <source>
        <dbReference type="SAM" id="Phobius"/>
    </source>
</evidence>
<dbReference type="SUPFAM" id="SSF51445">
    <property type="entry name" value="(Trans)glycosidases"/>
    <property type="match status" value="1"/>
</dbReference>
<protein>
    <submittedName>
        <fullName evidence="3">Uncharacterized protein</fullName>
    </submittedName>
</protein>
<proteinExistence type="predicted"/>
<name>A0AAD9K9H0_9ANNE</name>
<reference evidence="3" key="1">
    <citation type="journal article" date="2023" name="Mol. Biol. Evol.">
        <title>Third-Generation Sequencing Reveals the Adaptive Role of the Epigenome in Three Deep-Sea Polychaetes.</title>
        <authorList>
            <person name="Perez M."/>
            <person name="Aroh O."/>
            <person name="Sun Y."/>
            <person name="Lan Y."/>
            <person name="Juniper S.K."/>
            <person name="Young C.R."/>
            <person name="Angers B."/>
            <person name="Qian P.Y."/>
        </authorList>
    </citation>
    <scope>NUCLEOTIDE SEQUENCE</scope>
    <source>
        <strain evidence="3">P08H-3</strain>
    </source>
</reference>
<evidence type="ECO:0000313" key="4">
    <source>
        <dbReference type="Proteomes" id="UP001208570"/>
    </source>
</evidence>
<dbReference type="EMBL" id="JAODUP010000038">
    <property type="protein sequence ID" value="KAK2166530.1"/>
    <property type="molecule type" value="Genomic_DNA"/>
</dbReference>
<keyword evidence="2" id="KW-0472">Membrane</keyword>
<dbReference type="Proteomes" id="UP001208570">
    <property type="component" value="Unassembled WGS sequence"/>
</dbReference>
<keyword evidence="2" id="KW-1133">Transmembrane helix</keyword>
<sequence>MDQHKAAVVYICLIFSFLVMTGATLQKQLQHDFQVLVDPRGQYKVVADKQVWLHSSPTFFTVDHKLHSSSDGSLKLLRVSRSSGFDKLGPWNVTSLYYQPLGSKAKLKIMFRWYRDLPLVLFGQYLVVYHTFYLKNDFELNRHSFAETLGADGVNLGFGAGVPVFDPILLALLKHLVLMVSILDLVQECRFAETLGADGVNLGFGAGVPVFDPILLALLKHLVLMVSILDLVQECRFAETLGADGVNLGFGAGVPVFDPILLALLKHLVLMVSILDLVQECRFAETLGADGVNLGFGAGVPVFDPILLALLKHLVLMVSILRFITSVSGCHNKDRNSVMSGFPGFLIENAKSAGRDTELGYLSFGGIMAGDTRRHTGLWNSDTFKAVSGLDSGPLVLFDKLNHTLIISPFTNFMATSVQFATHNIGLYHNQRESHDQHMTASWGIMGNVDNVPEGYEIWTSMMYSEDGINKLMSQWGDIMRFYYNKPTSYRDSDFANNYLGYWTDNGAYYYYKTEPGLNYQDTILAVRQYANKNKIPYRYVQYDSWWYHKAADQGVTEWTSLTKVFPQGLKSNYTMYAKQNGGHYNFIVENKTAKAIPLDQDWLNFEFDAMDITVRNLTLGNQWLHQMAKASQEAGLTLQYCMAPARHTLTSLQLPVVTQIRVTIDYQPGEDVNWRIGVTNMFADALGLAPFKDNFWTTEHQPGNVYNKSEPYPELNSLTATLSTGPVGIGDRVGHSNRTLIMRSCNNDGLILKPSKPVTAINKQLTLTAYYGFKGEIWSTVSYISSMHFGVILGAAFTDKITVSPNEAGFIHQPFPVKAFPRDNFEKMVDFSEASPLILLNCSKAEFCLWYTSPVLNIGYHQQDDDDNDDNNNKCNNKDLIDHP</sequence>
<gene>
    <name evidence="3" type="ORF">LSH36_38g05018</name>
</gene>
<feature type="transmembrane region" description="Helical" evidence="2">
    <location>
        <begin position="6"/>
        <end position="25"/>
    </location>
</feature>
<dbReference type="InterPro" id="IPR017853">
    <property type="entry name" value="GH"/>
</dbReference>